<proteinExistence type="predicted"/>
<feature type="transmembrane region" description="Helical" evidence="1">
    <location>
        <begin position="117"/>
        <end position="143"/>
    </location>
</feature>
<evidence type="ECO:0000256" key="1">
    <source>
        <dbReference type="SAM" id="Phobius"/>
    </source>
</evidence>
<feature type="transmembrane region" description="Helical" evidence="1">
    <location>
        <begin position="59"/>
        <end position="77"/>
    </location>
</feature>
<keyword evidence="3" id="KW-1185">Reference proteome</keyword>
<organism evidence="2 3">
    <name type="scientific">Halopelagius inordinatus</name>
    <dbReference type="NCBI Taxonomy" id="553467"/>
    <lineage>
        <taxon>Archaea</taxon>
        <taxon>Methanobacteriati</taxon>
        <taxon>Methanobacteriota</taxon>
        <taxon>Stenosarchaea group</taxon>
        <taxon>Halobacteria</taxon>
        <taxon>Halobacteriales</taxon>
        <taxon>Haloferacaceae</taxon>
    </lineage>
</organism>
<accession>A0A1I2MJH3</accession>
<keyword evidence="1" id="KW-0812">Transmembrane</keyword>
<keyword evidence="1" id="KW-0472">Membrane</keyword>
<evidence type="ECO:0000313" key="3">
    <source>
        <dbReference type="Proteomes" id="UP000198876"/>
    </source>
</evidence>
<sequence length="180" mass="18051">MVRVTEITRSPPVVGSSLSLVAATVALVFAALSAQSAVAPAAVGVFLLGVGLYRASRRLVTLGSAALFVGVLLAGVRGGVPEAVLLSALATVLAWDTADHALGIGEQLGREAHSSRLVFVHAATTLLVGVFGSALCYAVYLAVGGGQPVSAVVLLLLGAVALVSALRGSGESNRAVRRGR</sequence>
<dbReference type="InterPro" id="IPR055941">
    <property type="entry name" value="DUF7519"/>
</dbReference>
<feature type="transmembrane region" description="Helical" evidence="1">
    <location>
        <begin position="83"/>
        <end position="105"/>
    </location>
</feature>
<keyword evidence="1" id="KW-1133">Transmembrane helix</keyword>
<feature type="transmembrane region" description="Helical" evidence="1">
    <location>
        <begin position="20"/>
        <end position="47"/>
    </location>
</feature>
<dbReference type="STRING" id="553467.SAMN04488063_0702"/>
<dbReference type="Pfam" id="PF24363">
    <property type="entry name" value="DUF7519"/>
    <property type="match status" value="1"/>
</dbReference>
<dbReference type="EMBL" id="FOOQ01000001">
    <property type="protein sequence ID" value="SFF89707.1"/>
    <property type="molecule type" value="Genomic_DNA"/>
</dbReference>
<dbReference type="AlphaFoldDB" id="A0A1I2MJH3"/>
<name>A0A1I2MJH3_9EURY</name>
<evidence type="ECO:0000313" key="2">
    <source>
        <dbReference type="EMBL" id="SFF89707.1"/>
    </source>
</evidence>
<feature type="transmembrane region" description="Helical" evidence="1">
    <location>
        <begin position="149"/>
        <end position="170"/>
    </location>
</feature>
<gene>
    <name evidence="2" type="ORF">SAMN04488063_0702</name>
</gene>
<reference evidence="3" key="1">
    <citation type="submission" date="2016-10" db="EMBL/GenBank/DDBJ databases">
        <authorList>
            <person name="Varghese N."/>
            <person name="Submissions S."/>
        </authorList>
    </citation>
    <scope>NUCLEOTIDE SEQUENCE [LARGE SCALE GENOMIC DNA]</scope>
    <source>
        <strain evidence="3">CGMCC 1.7739</strain>
    </source>
</reference>
<dbReference type="Proteomes" id="UP000198876">
    <property type="component" value="Unassembled WGS sequence"/>
</dbReference>
<protein>
    <submittedName>
        <fullName evidence="2">Uncharacterized protein</fullName>
    </submittedName>
</protein>